<dbReference type="InterPro" id="IPR031165">
    <property type="entry name" value="GNAT_YJDJ"/>
</dbReference>
<dbReference type="OrthoDB" id="5405911at2"/>
<dbReference type="PANTHER" id="PTHR31435:SF10">
    <property type="entry name" value="BSR4717 PROTEIN"/>
    <property type="match status" value="1"/>
</dbReference>
<name>A0A4R1I9S3_PSEEN</name>
<proteinExistence type="predicted"/>
<evidence type="ECO:0000313" key="2">
    <source>
        <dbReference type="EMBL" id="TCK27032.1"/>
    </source>
</evidence>
<protein>
    <recommendedName>
        <fullName evidence="1">N-acetyltransferase domain-containing protein</fullName>
    </recommendedName>
</protein>
<dbReference type="Pfam" id="PF14542">
    <property type="entry name" value="Acetyltransf_CG"/>
    <property type="match status" value="1"/>
</dbReference>
<dbReference type="AlphaFoldDB" id="A0A4R1I9S3"/>
<accession>A0A4R1I9S3</accession>
<keyword evidence="3" id="KW-1185">Reference proteome</keyword>
<dbReference type="EMBL" id="SMFZ01000001">
    <property type="protein sequence ID" value="TCK27032.1"/>
    <property type="molecule type" value="Genomic_DNA"/>
</dbReference>
<dbReference type="SUPFAM" id="SSF55729">
    <property type="entry name" value="Acyl-CoA N-acyltransferases (Nat)"/>
    <property type="match status" value="1"/>
</dbReference>
<dbReference type="PROSITE" id="PS51729">
    <property type="entry name" value="GNAT_YJDJ"/>
    <property type="match status" value="1"/>
</dbReference>
<dbReference type="Proteomes" id="UP000295560">
    <property type="component" value="Unassembled WGS sequence"/>
</dbReference>
<dbReference type="PANTHER" id="PTHR31435">
    <property type="entry name" value="PROTEIN NATD1"/>
    <property type="match status" value="1"/>
</dbReference>
<dbReference type="InterPro" id="IPR016181">
    <property type="entry name" value="Acyl_CoA_acyltransferase"/>
</dbReference>
<evidence type="ECO:0000313" key="3">
    <source>
        <dbReference type="Proteomes" id="UP000295560"/>
    </source>
</evidence>
<evidence type="ECO:0000259" key="1">
    <source>
        <dbReference type="PROSITE" id="PS51729"/>
    </source>
</evidence>
<comment type="caution">
    <text evidence="2">The sequence shown here is derived from an EMBL/GenBank/DDBJ whole genome shotgun (WGS) entry which is preliminary data.</text>
</comment>
<sequence length="103" mass="11283">MADEPTVVDTGDRYELRLGDEVAGFAEYRRRGDTTSFTHTLVEQQYGGRGFGSILIRGALDAERAAGRAVKPYCPFVRGYIDKHPEFADLVAAGFHPDSGETS</sequence>
<dbReference type="Gene3D" id="3.40.630.30">
    <property type="match status" value="1"/>
</dbReference>
<feature type="domain" description="N-acetyltransferase" evidence="1">
    <location>
        <begin position="6"/>
        <end position="92"/>
    </location>
</feature>
<dbReference type="RefSeq" id="WP_132425181.1">
    <property type="nucleotide sequence ID" value="NZ_SMFZ01000001.1"/>
</dbReference>
<gene>
    <name evidence="2" type="ORF">EV378_2886</name>
</gene>
<dbReference type="InterPro" id="IPR045057">
    <property type="entry name" value="Gcn5-rel_NAT"/>
</dbReference>
<reference evidence="2 3" key="1">
    <citation type="submission" date="2019-03" db="EMBL/GenBank/DDBJ databases">
        <title>Sequencing the genomes of 1000 actinobacteria strains.</title>
        <authorList>
            <person name="Klenk H.-P."/>
        </authorList>
    </citation>
    <scope>NUCLEOTIDE SEQUENCE [LARGE SCALE GENOMIC DNA]</scope>
    <source>
        <strain evidence="2 3">DSM 44969</strain>
    </source>
</reference>
<organism evidence="2 3">
    <name type="scientific">Pseudonocardia endophytica</name>
    <dbReference type="NCBI Taxonomy" id="401976"/>
    <lineage>
        <taxon>Bacteria</taxon>
        <taxon>Bacillati</taxon>
        <taxon>Actinomycetota</taxon>
        <taxon>Actinomycetes</taxon>
        <taxon>Pseudonocardiales</taxon>
        <taxon>Pseudonocardiaceae</taxon>
        <taxon>Pseudonocardia</taxon>
    </lineage>
</organism>